<reference evidence="2" key="1">
    <citation type="submission" date="2016-10" db="EMBL/GenBank/DDBJ databases">
        <authorList>
            <person name="Varghese N."/>
            <person name="Submissions S."/>
        </authorList>
    </citation>
    <scope>NUCLEOTIDE SEQUENCE [LARGE SCALE GENOMIC DNA]</scope>
    <source>
        <strain evidence="2">DSM 44796</strain>
    </source>
</reference>
<dbReference type="Proteomes" id="UP000199682">
    <property type="component" value="Unassembled WGS sequence"/>
</dbReference>
<gene>
    <name evidence="1" type="ORF">SAMN04488074_11783</name>
</gene>
<protein>
    <submittedName>
        <fullName evidence="1">Uncharacterized protein</fullName>
    </submittedName>
</protein>
<dbReference type="RefSeq" id="WP_090011413.1">
    <property type="nucleotide sequence ID" value="NZ_FNET01000017.1"/>
</dbReference>
<organism evidence="1 2">
    <name type="scientific">Lentzea albidocapillata subsp. violacea</name>
    <dbReference type="NCBI Taxonomy" id="128104"/>
    <lineage>
        <taxon>Bacteria</taxon>
        <taxon>Bacillati</taxon>
        <taxon>Actinomycetota</taxon>
        <taxon>Actinomycetes</taxon>
        <taxon>Pseudonocardiales</taxon>
        <taxon>Pseudonocardiaceae</taxon>
        <taxon>Lentzea</taxon>
    </lineage>
</organism>
<dbReference type="AlphaFoldDB" id="A0A1G9QY73"/>
<evidence type="ECO:0000313" key="1">
    <source>
        <dbReference type="EMBL" id="SDM15195.1"/>
    </source>
</evidence>
<dbReference type="EMBL" id="FNET01000017">
    <property type="protein sequence ID" value="SDM15195.1"/>
    <property type="molecule type" value="Genomic_DNA"/>
</dbReference>
<evidence type="ECO:0000313" key="2">
    <source>
        <dbReference type="Proteomes" id="UP000199682"/>
    </source>
</evidence>
<accession>A0A1G9QY73</accession>
<sequence>MRTGTVWLASGQTGEVTLVNGAAAETVARVPVATPARTWSTSTVEWRLRTAWRRWSDPR</sequence>
<proteinExistence type="predicted"/>
<name>A0A1G9QY73_9PSEU</name>